<protein>
    <submittedName>
        <fullName evidence="1">Uncharacterized protein</fullName>
    </submittedName>
</protein>
<organism evidence="1 2">
    <name type="scientific">Ridgeia piscesae</name>
    <name type="common">Tubeworm</name>
    <dbReference type="NCBI Taxonomy" id="27915"/>
    <lineage>
        <taxon>Eukaryota</taxon>
        <taxon>Metazoa</taxon>
        <taxon>Spiralia</taxon>
        <taxon>Lophotrochozoa</taxon>
        <taxon>Annelida</taxon>
        <taxon>Polychaeta</taxon>
        <taxon>Sedentaria</taxon>
        <taxon>Canalipalpata</taxon>
        <taxon>Sabellida</taxon>
        <taxon>Siboglinidae</taxon>
        <taxon>Ridgeia</taxon>
    </lineage>
</organism>
<dbReference type="AlphaFoldDB" id="A0AAD9NJD6"/>
<reference evidence="1" key="1">
    <citation type="journal article" date="2023" name="Mol. Biol. Evol.">
        <title>Third-Generation Sequencing Reveals the Adaptive Role of the Epigenome in Three Deep-Sea Polychaetes.</title>
        <authorList>
            <person name="Perez M."/>
            <person name="Aroh O."/>
            <person name="Sun Y."/>
            <person name="Lan Y."/>
            <person name="Juniper S.K."/>
            <person name="Young C.R."/>
            <person name="Angers B."/>
            <person name="Qian P.Y."/>
        </authorList>
    </citation>
    <scope>NUCLEOTIDE SEQUENCE</scope>
    <source>
        <strain evidence="1">R07B-5</strain>
    </source>
</reference>
<dbReference type="EMBL" id="JAODUO010001151">
    <property type="protein sequence ID" value="KAK2170471.1"/>
    <property type="molecule type" value="Genomic_DNA"/>
</dbReference>
<sequence length="339" mass="37211">MTPELHFKVDNAALLRAIHSYGCVDPDGLPFDTGVLADWTSSSLPRAMEEYGDPSHDVLYKTVADVRRSQHSHNIIQVSVPRLSAAPGDWLYTDPCPSPKPCPQPTEHSAFCWNIPHSLSHISDSASSGSLHQWLLDIQNEADVDDTDGDFELIGYSGDQLGESDVSPKGDPAVQLPDTLAVFQDVIKSPSSSWLQNTCAEETDADELSCLCEDGLKEASPKRATESMADWIQVGAKSDVCQSHDTSPCIGSSTKGQPMVKVMYEATVNKWPLDRPLHDPSADLLYFQHFAVVLDSPSSHWLQRGDGSPSTCRHELSKVQISDWLMLQSSRVKEVPLQS</sequence>
<dbReference type="Proteomes" id="UP001209878">
    <property type="component" value="Unassembled WGS sequence"/>
</dbReference>
<keyword evidence="2" id="KW-1185">Reference proteome</keyword>
<name>A0AAD9NJD6_RIDPI</name>
<comment type="caution">
    <text evidence="1">The sequence shown here is derived from an EMBL/GenBank/DDBJ whole genome shotgun (WGS) entry which is preliminary data.</text>
</comment>
<gene>
    <name evidence="1" type="ORF">NP493_1153g00024</name>
</gene>
<evidence type="ECO:0000313" key="2">
    <source>
        <dbReference type="Proteomes" id="UP001209878"/>
    </source>
</evidence>
<evidence type="ECO:0000313" key="1">
    <source>
        <dbReference type="EMBL" id="KAK2170471.1"/>
    </source>
</evidence>
<proteinExistence type="predicted"/>
<accession>A0AAD9NJD6</accession>